<keyword evidence="4" id="KW-1185">Reference proteome</keyword>
<gene>
    <name evidence="3" type="ORF">SAMN05421647_106259</name>
</gene>
<evidence type="ECO:0000256" key="1">
    <source>
        <dbReference type="ARBA" id="ARBA00022729"/>
    </source>
</evidence>
<evidence type="ECO:0000313" key="4">
    <source>
        <dbReference type="Proteomes" id="UP000186895"/>
    </source>
</evidence>
<feature type="signal peptide" evidence="2">
    <location>
        <begin position="1"/>
        <end position="24"/>
    </location>
</feature>
<dbReference type="AlphaFoldDB" id="A0A1N6U7Q7"/>
<dbReference type="Gene3D" id="3.40.190.170">
    <property type="entry name" value="Bacterial extracellular solute-binding protein, family 7"/>
    <property type="match status" value="1"/>
</dbReference>
<organism evidence="3 4">
    <name type="scientific">Marinobacterium stanieri</name>
    <dbReference type="NCBI Taxonomy" id="49186"/>
    <lineage>
        <taxon>Bacteria</taxon>
        <taxon>Pseudomonadati</taxon>
        <taxon>Pseudomonadota</taxon>
        <taxon>Gammaproteobacteria</taxon>
        <taxon>Oceanospirillales</taxon>
        <taxon>Oceanospirillaceae</taxon>
        <taxon>Marinobacterium</taxon>
    </lineage>
</organism>
<dbReference type="PANTHER" id="PTHR33376:SF15">
    <property type="entry name" value="BLL6794 PROTEIN"/>
    <property type="match status" value="1"/>
</dbReference>
<dbReference type="GO" id="GO:0055085">
    <property type="term" value="P:transmembrane transport"/>
    <property type="evidence" value="ECO:0007669"/>
    <property type="project" value="InterPro"/>
</dbReference>
<dbReference type="Proteomes" id="UP000186895">
    <property type="component" value="Unassembled WGS sequence"/>
</dbReference>
<dbReference type="PANTHER" id="PTHR33376">
    <property type="match status" value="1"/>
</dbReference>
<sequence length="350" mass="38013">MLNRYSVKATLVALSFAASFNAKADEPIIMHVATAGPPGHVQNSVVLPTWGKWIEEATEGRVKMKLEYALGEQSSYFNLVEDGVADAAWSFHGYVPGRFRLTKMVELPNAGVNAEAASAAYWDVYQQYFAKAGEHEGVALMGLFTHGPGQIFSKQPINKLSDLEGKKIRLGGGIQQDLGELLGVSPVSAPGPKVYELMQQGIVDGVFMPAASEKDFRLAEVAPHLTLMPGGLYMGSFAIMANEDFLDSLSPEDREAVMKVSGAKLSALAGKAWDQSDKNGIAEALKYEVTIREVAEDAPMTQEFQQLTSGFDRKWVESVSDINVDAAEALEAFRKAARQYQAQNASVAER</sequence>
<dbReference type="RefSeq" id="WP_076463612.1">
    <property type="nucleotide sequence ID" value="NZ_FTMN01000006.1"/>
</dbReference>
<evidence type="ECO:0000256" key="2">
    <source>
        <dbReference type="SAM" id="SignalP"/>
    </source>
</evidence>
<dbReference type="InterPro" id="IPR018389">
    <property type="entry name" value="DctP_fam"/>
</dbReference>
<accession>A0A1N6U7Q7</accession>
<reference evidence="3 4" key="1">
    <citation type="submission" date="2017-01" db="EMBL/GenBank/DDBJ databases">
        <authorList>
            <person name="Mah S.A."/>
            <person name="Swanson W.J."/>
            <person name="Moy G.W."/>
            <person name="Vacquier V.D."/>
        </authorList>
    </citation>
    <scope>NUCLEOTIDE SEQUENCE [LARGE SCALE GENOMIC DNA]</scope>
    <source>
        <strain evidence="3 4">DSM 7027</strain>
    </source>
</reference>
<feature type="chain" id="PRO_5012365214" evidence="2">
    <location>
        <begin position="25"/>
        <end position="350"/>
    </location>
</feature>
<dbReference type="InterPro" id="IPR038404">
    <property type="entry name" value="TRAP_DctP_sf"/>
</dbReference>
<keyword evidence="1 2" id="KW-0732">Signal</keyword>
<dbReference type="CDD" id="cd13665">
    <property type="entry name" value="PBP2_TRAP_Dctp3_4"/>
    <property type="match status" value="1"/>
</dbReference>
<evidence type="ECO:0000313" key="3">
    <source>
        <dbReference type="EMBL" id="SIQ61619.1"/>
    </source>
</evidence>
<proteinExistence type="predicted"/>
<name>A0A1N6U7Q7_9GAMM</name>
<dbReference type="STRING" id="49186.SAMN05421647_106259"/>
<dbReference type="NCBIfam" id="NF037995">
    <property type="entry name" value="TRAP_S1"/>
    <property type="match status" value="1"/>
</dbReference>
<protein>
    <submittedName>
        <fullName evidence="3">TRAP-type C4-dicarboxylate transport system, substrate-binding protein</fullName>
    </submittedName>
</protein>
<dbReference type="Pfam" id="PF03480">
    <property type="entry name" value="DctP"/>
    <property type="match status" value="1"/>
</dbReference>
<dbReference type="eggNOG" id="COG1638">
    <property type="taxonomic scope" value="Bacteria"/>
</dbReference>
<dbReference type="EMBL" id="FTMN01000006">
    <property type="protein sequence ID" value="SIQ61619.1"/>
    <property type="molecule type" value="Genomic_DNA"/>
</dbReference>